<dbReference type="SUPFAM" id="SSF81301">
    <property type="entry name" value="Nucleotidyltransferase"/>
    <property type="match status" value="1"/>
</dbReference>
<organism evidence="1">
    <name type="scientific">marine sediment metagenome</name>
    <dbReference type="NCBI Taxonomy" id="412755"/>
    <lineage>
        <taxon>unclassified sequences</taxon>
        <taxon>metagenomes</taxon>
        <taxon>ecological metagenomes</taxon>
    </lineage>
</organism>
<comment type="caution">
    <text evidence="1">The sequence shown here is derived from an EMBL/GenBank/DDBJ whole genome shotgun (WGS) entry which is preliminary data.</text>
</comment>
<gene>
    <name evidence="1" type="ORF">LCGC14_3132370</name>
</gene>
<protein>
    <submittedName>
        <fullName evidence="1">Uncharacterized protein</fullName>
    </submittedName>
</protein>
<dbReference type="AlphaFoldDB" id="A0A0F8YNP1"/>
<accession>A0A0F8YNP1</accession>
<reference evidence="1" key="1">
    <citation type="journal article" date="2015" name="Nature">
        <title>Complex archaea that bridge the gap between prokaryotes and eukaryotes.</title>
        <authorList>
            <person name="Spang A."/>
            <person name="Saw J.H."/>
            <person name="Jorgensen S.L."/>
            <person name="Zaremba-Niedzwiedzka K."/>
            <person name="Martijn J."/>
            <person name="Lind A.E."/>
            <person name="van Eijk R."/>
            <person name="Schleper C."/>
            <person name="Guy L."/>
            <person name="Ettema T.J."/>
        </authorList>
    </citation>
    <scope>NUCLEOTIDE SEQUENCE</scope>
</reference>
<dbReference type="Gene3D" id="3.30.460.40">
    <property type="match status" value="1"/>
</dbReference>
<proteinExistence type="predicted"/>
<dbReference type="InterPro" id="IPR043519">
    <property type="entry name" value="NT_sf"/>
</dbReference>
<sequence>QTTVDSCLSIVSDKSPIEFNSFNHNFSPYLNAIADNSISLAFRSFLSRKESLVDYQKRFGSKRRTQSMGLGFEDMKQALYHNAKIVPETDNPDILQRAKEVQTILDNNKIENCIIGSLAMRLHKLGTVPNDVDIAVYSLSAAKNLFQHGTGSSSEKWSKCAIRLKRKGGHVDLVELYQFPWEQVEKANGFKVLSMDGLLRMKLIGELERNLMEPNYEMMNKNNQHSISTLLGSSPDFLYPFFRNFLLKHSSDNFYTLIDWLKEAEWDPVEIRANEPFIVNAYKKSKQTIIPIINSGSKQPARVFIDRSFKSAKFYEIGESSVDCKVTRGSIVTPPIQSFG</sequence>
<name>A0A0F8YNP1_9ZZZZ</name>
<feature type="non-terminal residue" evidence="1">
    <location>
        <position position="1"/>
    </location>
</feature>
<feature type="non-terminal residue" evidence="1">
    <location>
        <position position="340"/>
    </location>
</feature>
<evidence type="ECO:0000313" key="1">
    <source>
        <dbReference type="EMBL" id="KKK49706.1"/>
    </source>
</evidence>
<dbReference type="EMBL" id="LAZR01068401">
    <property type="protein sequence ID" value="KKK49706.1"/>
    <property type="molecule type" value="Genomic_DNA"/>
</dbReference>